<dbReference type="EMBL" id="JBHSQV010000032">
    <property type="protein sequence ID" value="MFC5985872.1"/>
    <property type="molecule type" value="Genomic_DNA"/>
</dbReference>
<dbReference type="InterPro" id="IPR002068">
    <property type="entry name" value="A-crystallin/Hsp20_dom"/>
</dbReference>
<evidence type="ECO:0000313" key="6">
    <source>
        <dbReference type="Proteomes" id="UP001596250"/>
    </source>
</evidence>
<evidence type="ECO:0000259" key="4">
    <source>
        <dbReference type="PROSITE" id="PS51203"/>
    </source>
</evidence>
<comment type="caution">
    <text evidence="5">The sequence shown here is derived from an EMBL/GenBank/DDBJ whole genome shotgun (WGS) entry which is preliminary data.</text>
</comment>
<organism evidence="5 6">
    <name type="scientific">Marinicrinis lubricantis</name>
    <dbReference type="NCBI Taxonomy" id="2086470"/>
    <lineage>
        <taxon>Bacteria</taxon>
        <taxon>Bacillati</taxon>
        <taxon>Bacillota</taxon>
        <taxon>Bacilli</taxon>
        <taxon>Bacillales</taxon>
        <taxon>Paenibacillaceae</taxon>
    </lineage>
</organism>
<feature type="domain" description="SHSP" evidence="3">
    <location>
        <begin position="30"/>
        <end position="143"/>
    </location>
</feature>
<dbReference type="SUPFAM" id="SSF49764">
    <property type="entry name" value="HSP20-like chaperones"/>
    <property type="match status" value="1"/>
</dbReference>
<name>A0ABW1ILF7_9BACL</name>
<dbReference type="InterPro" id="IPR008978">
    <property type="entry name" value="HSP20-like_chaperone"/>
</dbReference>
<keyword evidence="6" id="KW-1185">Reference proteome</keyword>
<sequence>MPLIPYDSFKDLDRFRKHVDSFFENVGFGFQQEFGSPRLDLHETGKEVIVHCDLPGLKSKEDVHIDVHDNMLTIHGTIQRHEEMDEKKMHRKERFIGTFERTIKLPAKVQAESTKASYHNGILEIRMPKSADAQQHRIDIEFH</sequence>
<comment type="similarity">
    <text evidence="1 2">Belongs to the small heat shock protein (HSP20) family.</text>
</comment>
<dbReference type="RefSeq" id="WP_379893129.1">
    <property type="nucleotide sequence ID" value="NZ_CBCSCT010000013.1"/>
</dbReference>
<dbReference type="Pfam" id="PF00011">
    <property type="entry name" value="HSP20"/>
    <property type="match status" value="1"/>
</dbReference>
<protein>
    <submittedName>
        <fullName evidence="5">Hsp20/alpha crystallin family protein</fullName>
    </submittedName>
</protein>
<proteinExistence type="inferred from homology"/>
<gene>
    <name evidence="5" type="ORF">ACFPXP_05435</name>
</gene>
<feature type="domain" description="CS" evidence="4">
    <location>
        <begin position="34"/>
        <end position="141"/>
    </location>
</feature>
<dbReference type="Proteomes" id="UP001596250">
    <property type="component" value="Unassembled WGS sequence"/>
</dbReference>
<dbReference type="PROSITE" id="PS51203">
    <property type="entry name" value="CS"/>
    <property type="match status" value="1"/>
</dbReference>
<evidence type="ECO:0000259" key="3">
    <source>
        <dbReference type="PROSITE" id="PS01031"/>
    </source>
</evidence>
<dbReference type="PROSITE" id="PS01031">
    <property type="entry name" value="SHSP"/>
    <property type="match status" value="1"/>
</dbReference>
<dbReference type="PANTHER" id="PTHR11527">
    <property type="entry name" value="HEAT-SHOCK PROTEIN 20 FAMILY MEMBER"/>
    <property type="match status" value="1"/>
</dbReference>
<reference evidence="6" key="1">
    <citation type="journal article" date="2019" name="Int. J. Syst. Evol. Microbiol.">
        <title>The Global Catalogue of Microorganisms (GCM) 10K type strain sequencing project: providing services to taxonomists for standard genome sequencing and annotation.</title>
        <authorList>
            <consortium name="The Broad Institute Genomics Platform"/>
            <consortium name="The Broad Institute Genome Sequencing Center for Infectious Disease"/>
            <person name="Wu L."/>
            <person name="Ma J."/>
        </authorList>
    </citation>
    <scope>NUCLEOTIDE SEQUENCE [LARGE SCALE GENOMIC DNA]</scope>
    <source>
        <strain evidence="6">CCM 8749</strain>
    </source>
</reference>
<dbReference type="CDD" id="cd06464">
    <property type="entry name" value="ACD_sHsps-like"/>
    <property type="match status" value="1"/>
</dbReference>
<evidence type="ECO:0000256" key="2">
    <source>
        <dbReference type="RuleBase" id="RU003616"/>
    </source>
</evidence>
<dbReference type="InterPro" id="IPR007052">
    <property type="entry name" value="CS_dom"/>
</dbReference>
<dbReference type="InterPro" id="IPR031107">
    <property type="entry name" value="Small_HSP"/>
</dbReference>
<evidence type="ECO:0000313" key="5">
    <source>
        <dbReference type="EMBL" id="MFC5985872.1"/>
    </source>
</evidence>
<accession>A0ABW1ILF7</accession>
<evidence type="ECO:0000256" key="1">
    <source>
        <dbReference type="PROSITE-ProRule" id="PRU00285"/>
    </source>
</evidence>
<dbReference type="Gene3D" id="2.60.40.790">
    <property type="match status" value="1"/>
</dbReference>